<evidence type="ECO:0000256" key="1">
    <source>
        <dbReference type="SAM" id="MobiDB-lite"/>
    </source>
</evidence>
<comment type="caution">
    <text evidence="2">The sequence shown here is derived from an EMBL/GenBank/DDBJ whole genome shotgun (WGS) entry which is preliminary data.</text>
</comment>
<feature type="region of interest" description="Disordered" evidence="1">
    <location>
        <begin position="1"/>
        <end position="32"/>
    </location>
</feature>
<protein>
    <submittedName>
        <fullName evidence="2">Uncharacterized protein</fullName>
    </submittedName>
</protein>
<reference evidence="2" key="2">
    <citation type="journal article" date="2024" name="Plant">
        <title>Genomic evolution and insights into agronomic trait innovations of Sesamum species.</title>
        <authorList>
            <person name="Miao H."/>
            <person name="Wang L."/>
            <person name="Qu L."/>
            <person name="Liu H."/>
            <person name="Sun Y."/>
            <person name="Le M."/>
            <person name="Wang Q."/>
            <person name="Wei S."/>
            <person name="Zheng Y."/>
            <person name="Lin W."/>
            <person name="Duan Y."/>
            <person name="Cao H."/>
            <person name="Xiong S."/>
            <person name="Wang X."/>
            <person name="Wei L."/>
            <person name="Li C."/>
            <person name="Ma Q."/>
            <person name="Ju M."/>
            <person name="Zhao R."/>
            <person name="Li G."/>
            <person name="Mu C."/>
            <person name="Tian Q."/>
            <person name="Mei H."/>
            <person name="Zhang T."/>
            <person name="Gao T."/>
            <person name="Zhang H."/>
        </authorList>
    </citation>
    <scope>NUCLEOTIDE SEQUENCE</scope>
    <source>
        <strain evidence="2">3651</strain>
    </source>
</reference>
<sequence length="121" mass="13713">MRRNRGARKSRRIQGNGRKSGSPAAVPTRREGRRLTHELWRESEVNENSPVAPDLREVTFTKGRMGGVLCGAEIAILVKSPAEIRGRNSGSNSHLRVWNWRSTWKITIDQFKDQDFDGGRS</sequence>
<gene>
    <name evidence="2" type="ORF">Salat_0031900</name>
</gene>
<name>A0AAE1YUF8_9LAMI</name>
<keyword evidence="3" id="KW-1185">Reference proteome</keyword>
<proteinExistence type="predicted"/>
<organism evidence="2 3">
    <name type="scientific">Sesamum alatum</name>
    <dbReference type="NCBI Taxonomy" id="300844"/>
    <lineage>
        <taxon>Eukaryota</taxon>
        <taxon>Viridiplantae</taxon>
        <taxon>Streptophyta</taxon>
        <taxon>Embryophyta</taxon>
        <taxon>Tracheophyta</taxon>
        <taxon>Spermatophyta</taxon>
        <taxon>Magnoliopsida</taxon>
        <taxon>eudicotyledons</taxon>
        <taxon>Gunneridae</taxon>
        <taxon>Pentapetalae</taxon>
        <taxon>asterids</taxon>
        <taxon>lamiids</taxon>
        <taxon>Lamiales</taxon>
        <taxon>Pedaliaceae</taxon>
        <taxon>Sesamum</taxon>
    </lineage>
</organism>
<dbReference type="AlphaFoldDB" id="A0AAE1YUF8"/>
<reference evidence="2" key="1">
    <citation type="submission" date="2020-06" db="EMBL/GenBank/DDBJ databases">
        <authorList>
            <person name="Li T."/>
            <person name="Hu X."/>
            <person name="Zhang T."/>
            <person name="Song X."/>
            <person name="Zhang H."/>
            <person name="Dai N."/>
            <person name="Sheng W."/>
            <person name="Hou X."/>
            <person name="Wei L."/>
        </authorList>
    </citation>
    <scope>NUCLEOTIDE SEQUENCE</scope>
    <source>
        <strain evidence="2">3651</strain>
        <tissue evidence="2">Leaf</tissue>
    </source>
</reference>
<feature type="compositionally biased region" description="Basic residues" evidence="1">
    <location>
        <begin position="1"/>
        <end position="12"/>
    </location>
</feature>
<dbReference type="Proteomes" id="UP001293254">
    <property type="component" value="Unassembled WGS sequence"/>
</dbReference>
<dbReference type="EMBL" id="JACGWO010000001">
    <property type="protein sequence ID" value="KAK4436980.1"/>
    <property type="molecule type" value="Genomic_DNA"/>
</dbReference>
<evidence type="ECO:0000313" key="2">
    <source>
        <dbReference type="EMBL" id="KAK4436980.1"/>
    </source>
</evidence>
<evidence type="ECO:0000313" key="3">
    <source>
        <dbReference type="Proteomes" id="UP001293254"/>
    </source>
</evidence>
<accession>A0AAE1YUF8</accession>